<evidence type="ECO:0000313" key="1">
    <source>
        <dbReference type="EMBL" id="MBB5077254.1"/>
    </source>
</evidence>
<gene>
    <name evidence="1" type="ORF">HNR40_002727</name>
</gene>
<protein>
    <submittedName>
        <fullName evidence="1">Uncharacterized protein</fullName>
    </submittedName>
</protein>
<dbReference type="RefSeq" id="WP_184960936.1">
    <property type="nucleotide sequence ID" value="NZ_JACHIN010000003.1"/>
</dbReference>
<proteinExistence type="predicted"/>
<name>A0A7W8A1G1_9ACTN</name>
<dbReference type="Proteomes" id="UP000568380">
    <property type="component" value="Unassembled WGS sequence"/>
</dbReference>
<dbReference type="EMBL" id="JACHIN010000003">
    <property type="protein sequence ID" value="MBB5077254.1"/>
    <property type="molecule type" value="Genomic_DNA"/>
</dbReference>
<sequence length="254" mass="28608">MSGPQVYEMPLEMVRRHPSLVLELMSVAQGGLPTGYRDARLVVDEPEAPIVEVTAANGGRINVCLRFPLALGAGRADDRGLLMVVCFDEEVADQFRHGLETVVVGPRDLRRWYALEKIAESPELATLWAIASGDPDVRACVAKALLVLRDERGAHYYSYLSSRLSAQDRAGLENLIMGERYLLIENAVTGPFWEAGRWYGRRETLRWLLEHRGLKVDQVQDEAIDSCRRQSIVREWMRRALTAATAEDVFIGVW</sequence>
<evidence type="ECO:0000313" key="2">
    <source>
        <dbReference type="Proteomes" id="UP000568380"/>
    </source>
</evidence>
<dbReference type="AlphaFoldDB" id="A0A7W8A1G1"/>
<keyword evidence="2" id="KW-1185">Reference proteome</keyword>
<accession>A0A7W8A1G1</accession>
<comment type="caution">
    <text evidence="1">The sequence shown here is derived from an EMBL/GenBank/DDBJ whole genome shotgun (WGS) entry which is preliminary data.</text>
</comment>
<reference evidence="1 2" key="1">
    <citation type="submission" date="2020-08" db="EMBL/GenBank/DDBJ databases">
        <title>Genomic Encyclopedia of Type Strains, Phase IV (KMG-IV): sequencing the most valuable type-strain genomes for metagenomic binning, comparative biology and taxonomic classification.</title>
        <authorList>
            <person name="Goeker M."/>
        </authorList>
    </citation>
    <scope>NUCLEOTIDE SEQUENCE [LARGE SCALE GENOMIC DNA]</scope>
    <source>
        <strain evidence="1 2">DSM 45385</strain>
    </source>
</reference>
<organism evidence="1 2">
    <name type="scientific">Nonomuraea endophytica</name>
    <dbReference type="NCBI Taxonomy" id="714136"/>
    <lineage>
        <taxon>Bacteria</taxon>
        <taxon>Bacillati</taxon>
        <taxon>Actinomycetota</taxon>
        <taxon>Actinomycetes</taxon>
        <taxon>Streptosporangiales</taxon>
        <taxon>Streptosporangiaceae</taxon>
        <taxon>Nonomuraea</taxon>
    </lineage>
</organism>